<proteinExistence type="predicted"/>
<gene>
    <name evidence="1" type="ORF">H2RhizoLitter493616_000001</name>
</gene>
<sequence>MRWPRKLIVRCQCRLNLVYLGKSDRFCWSFVSANFEGYRNVIRVRLDSDLIRMSRERYSKHLVANWALLPVTFH</sequence>
<name>A0A514D2R5_9VIRU</name>
<protein>
    <submittedName>
        <fullName evidence="1">Uncharacterized protein</fullName>
    </submittedName>
</protein>
<reference evidence="1" key="1">
    <citation type="submission" date="2019-05" db="EMBL/GenBank/DDBJ databases">
        <title>Metatranscriptomic reconstruction reveals RNA viruses with the potential to shape carbon cycling in soil.</title>
        <authorList>
            <person name="Starr E.P."/>
            <person name="Nuccio E."/>
            <person name="Pett-Ridge J."/>
            <person name="Banfield J.F."/>
            <person name="Firestone M.K."/>
        </authorList>
    </citation>
    <scope>NUCLEOTIDE SEQUENCE</scope>
    <source>
        <strain evidence="1">H2_Rhizo_Litter_49_scaffold_3616</strain>
    </source>
</reference>
<organism evidence="1">
    <name type="scientific">Leviviridae sp</name>
    <dbReference type="NCBI Taxonomy" id="2027243"/>
    <lineage>
        <taxon>Viruses</taxon>
        <taxon>Riboviria</taxon>
        <taxon>Orthornavirae</taxon>
        <taxon>Lenarviricota</taxon>
        <taxon>Leviviricetes</taxon>
        <taxon>Norzivirales</taxon>
        <taxon>Fiersviridae</taxon>
    </lineage>
</organism>
<dbReference type="EMBL" id="MN033715">
    <property type="protein sequence ID" value="QDH87905.1"/>
    <property type="molecule type" value="Genomic_RNA"/>
</dbReference>
<accession>A0A514D2R5</accession>
<evidence type="ECO:0000313" key="1">
    <source>
        <dbReference type="EMBL" id="QDH87905.1"/>
    </source>
</evidence>